<dbReference type="RefSeq" id="WP_013655253.1">
    <property type="nucleotide sequence ID" value="NC_015275.1"/>
</dbReference>
<dbReference type="Proteomes" id="UP000008467">
    <property type="component" value="Chromosome"/>
</dbReference>
<dbReference type="HOGENOM" id="CLU_526484_0_0_9"/>
<proteinExistence type="predicted"/>
<organism evidence="2 3">
    <name type="scientific">Cellulosilyticum lentocellum (strain ATCC 49066 / DSM 5427 / NCIMB 11756 / RHM5)</name>
    <name type="common">Clostridium lentocellum</name>
    <dbReference type="NCBI Taxonomy" id="642492"/>
    <lineage>
        <taxon>Bacteria</taxon>
        <taxon>Bacillati</taxon>
        <taxon>Bacillota</taxon>
        <taxon>Clostridia</taxon>
        <taxon>Lachnospirales</taxon>
        <taxon>Cellulosilyticaceae</taxon>
        <taxon>Cellulosilyticum</taxon>
    </lineage>
</organism>
<dbReference type="Gene3D" id="3.30.457.10">
    <property type="entry name" value="Copper amine oxidase-like, N-terminal domain"/>
    <property type="match status" value="2"/>
</dbReference>
<dbReference type="KEGG" id="cle:Clole_0199"/>
<name>F2JI08_CELLD</name>
<dbReference type="AlphaFoldDB" id="F2JI08"/>
<evidence type="ECO:0000313" key="3">
    <source>
        <dbReference type="Proteomes" id="UP000008467"/>
    </source>
</evidence>
<keyword evidence="3" id="KW-1185">Reference proteome</keyword>
<protein>
    <submittedName>
        <fullName evidence="2">Copper amine oxidase-like domain-containing protein</fullName>
    </submittedName>
</protein>
<dbReference type="Pfam" id="PF07833">
    <property type="entry name" value="Cu_amine_oxidN1"/>
    <property type="match status" value="1"/>
</dbReference>
<gene>
    <name evidence="2" type="ordered locus">Clole_0199</name>
</gene>
<accession>F2JI08</accession>
<dbReference type="InterPro" id="IPR036582">
    <property type="entry name" value="Mao_N_sf"/>
</dbReference>
<reference evidence="2 3" key="1">
    <citation type="journal article" date="2011" name="J. Bacteriol.">
        <title>Complete genome sequence of the cellulose-degrading bacterium Cellulosilyticum lentocellum.</title>
        <authorList>
            <consortium name="US DOE Joint Genome Institute"/>
            <person name="Miller D.A."/>
            <person name="Suen G."/>
            <person name="Bruce D."/>
            <person name="Copeland A."/>
            <person name="Cheng J.F."/>
            <person name="Detter C."/>
            <person name="Goodwin L.A."/>
            <person name="Han C.S."/>
            <person name="Hauser L.J."/>
            <person name="Land M.L."/>
            <person name="Lapidus A."/>
            <person name="Lucas S."/>
            <person name="Meincke L."/>
            <person name="Pitluck S."/>
            <person name="Tapia R."/>
            <person name="Teshima H."/>
            <person name="Woyke T."/>
            <person name="Fox B.G."/>
            <person name="Angert E.R."/>
            <person name="Currie C.R."/>
        </authorList>
    </citation>
    <scope>NUCLEOTIDE SEQUENCE [LARGE SCALE GENOMIC DNA]</scope>
    <source>
        <strain evidence="3">ATCC 49066 / DSM 5427 / NCIMB 11756 / RHM5</strain>
    </source>
</reference>
<dbReference type="eggNOG" id="COG1657">
    <property type="taxonomic scope" value="Bacteria"/>
</dbReference>
<sequence length="517" mass="56402">MKLNKRVASVLATSIVFTGQLSCLYAKTYSPTNYAVLALASVEVTSTTPGAIGVDKAAPQFNSAWTEEKDGKTYLMISLNDPSGVNYVQVGGKYATLVSGDAVSGTYKCEMTSSGTYTISFQDKLGNFGSTSYKVTVKDKTSPTVDVWQTTKNSKYYLVIRASDNGKITKVTVDGTRITFNESGDTREYEVTKAGEYTVVVTDDAGNETTKNYKVSINANKPTLKVSKEYKDKKWYLIIKGEPTNSNKLSTLTVNSTKVTIASRGEEVTYEVSKSGTYKVVLQDDLNMESTESIYVDVNEIIDKEKPTLVLSQSKTANGAVIIITAKDNNQITELVVNGKVVSIAAGGGTVNYPVIQTGNYLVSVKDRAGNKEEKSIYIAIENKVQQVVKFKLNDRNWTKNGALQSPMDTPPAVIGQRTYLPLRQTAYALGINENQITWDSKNKEATIIDGSDVIKVKLNSNIMTVGSQTILMDGTAVSQNNRILLPVSQIAKAFKSKGVTVDWDNNKKEATITRTN</sequence>
<dbReference type="SUPFAM" id="SSF55383">
    <property type="entry name" value="Copper amine oxidase, domain N"/>
    <property type="match status" value="1"/>
</dbReference>
<dbReference type="STRING" id="642492.Clole_0199"/>
<dbReference type="InterPro" id="IPR012854">
    <property type="entry name" value="Cu_amine_oxidase-like_N"/>
</dbReference>
<feature type="domain" description="Copper amine oxidase-like N-terminal" evidence="1">
    <location>
        <begin position="407"/>
        <end position="513"/>
    </location>
</feature>
<evidence type="ECO:0000259" key="1">
    <source>
        <dbReference type="Pfam" id="PF07833"/>
    </source>
</evidence>
<evidence type="ECO:0000313" key="2">
    <source>
        <dbReference type="EMBL" id="ADZ81952.1"/>
    </source>
</evidence>
<dbReference type="EMBL" id="CP002582">
    <property type="protein sequence ID" value="ADZ81952.1"/>
    <property type="molecule type" value="Genomic_DNA"/>
</dbReference>